<accession>Q3LVW4</accession>
<organism evidence="1 2">
    <name type="scientific">Bigelowiella natans</name>
    <name type="common">Pedinomonas minutissima</name>
    <name type="synonym">Chlorarachnion sp. (strain CCMP621)</name>
    <dbReference type="NCBI Taxonomy" id="227086"/>
    <lineage>
        <taxon>Eukaryota</taxon>
        <taxon>Sar</taxon>
        <taxon>Rhizaria</taxon>
        <taxon>Cercozoa</taxon>
        <taxon>Chlorarachniophyceae</taxon>
        <taxon>Bigelowiella</taxon>
    </lineage>
</organism>
<evidence type="ECO:0000313" key="1">
    <source>
        <dbReference type="EMBL" id="ABA27401.1"/>
    </source>
</evidence>
<keyword evidence="1" id="KW-0542">Nucleomorph</keyword>
<sequence>MHFLIENGLVRFIVTKYNFSKSNLYRLALLKKCFLQNKELFNDSKIITKFLNHLNYIILTILTFIQQITITFEDENSNFIVLRSFSRKLRHQNLFFAKILADIMIRFLLKNWKIAIANRYHQYYNLYLLKPKYVHSSFSLYMNYQINKWGIIVSNMRLLQKIKKILILKALLINKKKTKSNLTFLLIRMSKNIK</sequence>
<dbReference type="RefSeq" id="XP_001713013.1">
    <property type="nucleotide sequence ID" value="XM_001712961.1"/>
</dbReference>
<proteinExistence type="predicted"/>
<protein>
    <submittedName>
        <fullName evidence="1">Uncharacterized protein</fullName>
    </submittedName>
</protein>
<geneLocation type="nucleomorph" evidence="1"/>
<evidence type="ECO:0000313" key="2">
    <source>
        <dbReference type="Proteomes" id="UP000243425"/>
    </source>
</evidence>
<dbReference type="EMBL" id="DQ158858">
    <property type="protein sequence ID" value="ABA27401.1"/>
    <property type="molecule type" value="Genomic_DNA"/>
</dbReference>
<dbReference type="AlphaFoldDB" id="Q3LVW4"/>
<dbReference type="Proteomes" id="UP000243425">
    <property type="component" value="Nucleomorph 3"/>
</dbReference>
<dbReference type="GeneID" id="5788492"/>
<name>Q3LVW4_BIGNA</name>
<reference evidence="1 2" key="1">
    <citation type="journal article" date="2006" name="Proc. Natl. Acad. Sci. U.S.A.">
        <title>Complete nucleotide sequence of the chlorarachniophyte nucleomorph: nature's smallest nucleus.</title>
        <authorList>
            <person name="Gilson P.R."/>
            <person name="Su V."/>
            <person name="Slamovits C.H."/>
            <person name="Reith M.E."/>
            <person name="Keeling P.J."/>
            <person name="McFadden G.I."/>
        </authorList>
    </citation>
    <scope>NUCLEOTIDE SEQUENCE [LARGE SCALE GENOMIC DNA]</scope>
    <source>
        <strain evidence="2">CCMP621</strain>
    </source>
</reference>